<dbReference type="CDD" id="cd13538">
    <property type="entry name" value="PBP2_ModA_like_1"/>
    <property type="match status" value="1"/>
</dbReference>
<dbReference type="InterPro" id="IPR005950">
    <property type="entry name" value="ModA"/>
</dbReference>
<sequence>MSSRPRRALLATAVLSVCLTAGCGGDDGSGASGDEGTTLTVYAAASLTQTFEAIGAEFEKQHDGVTVEFSFGGSSDLVSQIQEGAPADVFASADTANMDKLTGEDLQAADPQYFATNTLEIAVPPGNPGAVRSFADLAKAGLNVVVCAPEVPCGAAAVKVEEATGVDIAPVSEEQSVTDVLAKVTSGEADAGLVYVTDVIAAGDDVEGIAFAESAEAVNTYPIAALKDASDRDSPDSSDSSGLAQAFVDLVMSAEGQQILADAGFAPAG</sequence>
<keyword evidence="7 15" id="KW-0732">Signal</keyword>
<evidence type="ECO:0000256" key="4">
    <source>
        <dbReference type="ARBA" id="ARBA00022475"/>
    </source>
</evidence>
<feature type="binding site" evidence="14">
    <location>
        <position position="74"/>
    </location>
    <ligand>
        <name>molybdate</name>
        <dbReference type="ChEBI" id="CHEBI:36264"/>
    </ligand>
</feature>
<dbReference type="RefSeq" id="WP_194696719.1">
    <property type="nucleotide sequence ID" value="NZ_JADKPO010000015.1"/>
</dbReference>
<dbReference type="PANTHER" id="PTHR30632">
    <property type="entry name" value="MOLYBDATE-BINDING PERIPLASMIC PROTEIN"/>
    <property type="match status" value="1"/>
</dbReference>
<keyword evidence="4" id="KW-1003">Cell membrane</keyword>
<keyword evidence="5 14" id="KW-0500">Molybdenum</keyword>
<dbReference type="EMBL" id="JADKPO010000015">
    <property type="protein sequence ID" value="MBF4768564.1"/>
    <property type="molecule type" value="Genomic_DNA"/>
</dbReference>
<name>A0A930VJ79_9ACTN</name>
<gene>
    <name evidence="16" type="primary">modA</name>
    <name evidence="16" type="ORF">ISU10_12400</name>
</gene>
<evidence type="ECO:0000313" key="16">
    <source>
        <dbReference type="EMBL" id="MBF4768564.1"/>
    </source>
</evidence>
<dbReference type="AlphaFoldDB" id="A0A930VJ79"/>
<evidence type="ECO:0000256" key="1">
    <source>
        <dbReference type="ARBA" id="ARBA00004193"/>
    </source>
</evidence>
<accession>A0A930VJ79</accession>
<evidence type="ECO:0000256" key="10">
    <source>
        <dbReference type="ARBA" id="ARBA00056002"/>
    </source>
</evidence>
<keyword evidence="9" id="KW-0826">Tungsten</keyword>
<dbReference type="FunFam" id="3.40.190.10:FF:000030">
    <property type="entry name" value="Molybdate ABC transporter substrate-binding protein"/>
    <property type="match status" value="1"/>
</dbReference>
<keyword evidence="6 14" id="KW-0479">Metal-binding</keyword>
<evidence type="ECO:0000256" key="2">
    <source>
        <dbReference type="ARBA" id="ARBA00009175"/>
    </source>
</evidence>
<evidence type="ECO:0000256" key="15">
    <source>
        <dbReference type="SAM" id="SignalP"/>
    </source>
</evidence>
<comment type="subcellular location">
    <subcellularLocation>
        <location evidence="1">Cell membrane</location>
        <topology evidence="1">Lipid-anchor</topology>
    </subcellularLocation>
</comment>
<dbReference type="GO" id="GO:0046872">
    <property type="term" value="F:metal ion binding"/>
    <property type="evidence" value="ECO:0007669"/>
    <property type="project" value="UniProtKB-KW"/>
</dbReference>
<evidence type="ECO:0000256" key="8">
    <source>
        <dbReference type="ARBA" id="ARBA00023136"/>
    </source>
</evidence>
<comment type="subunit">
    <text evidence="11">The complex is composed of two ATP-binding proteins (ModC), two transmembrane proteins (ModB) and a solute-binding protein (ModA).</text>
</comment>
<dbReference type="InterPro" id="IPR050682">
    <property type="entry name" value="ModA/WtpA"/>
</dbReference>
<evidence type="ECO:0000256" key="11">
    <source>
        <dbReference type="ARBA" id="ARBA00062515"/>
    </source>
</evidence>
<evidence type="ECO:0000256" key="5">
    <source>
        <dbReference type="ARBA" id="ARBA00022505"/>
    </source>
</evidence>
<keyword evidence="8" id="KW-0472">Membrane</keyword>
<dbReference type="GO" id="GO:0015689">
    <property type="term" value="P:molybdate ion transport"/>
    <property type="evidence" value="ECO:0007669"/>
    <property type="project" value="InterPro"/>
</dbReference>
<dbReference type="GO" id="GO:0030973">
    <property type="term" value="F:molybdate ion binding"/>
    <property type="evidence" value="ECO:0007669"/>
    <property type="project" value="TreeGrafter"/>
</dbReference>
<dbReference type="PROSITE" id="PS51257">
    <property type="entry name" value="PROKAR_LIPOPROTEIN"/>
    <property type="match status" value="1"/>
</dbReference>
<evidence type="ECO:0000256" key="14">
    <source>
        <dbReference type="PIRSR" id="PIRSR004846-1"/>
    </source>
</evidence>
<evidence type="ECO:0000256" key="12">
    <source>
        <dbReference type="ARBA" id="ARBA00073171"/>
    </source>
</evidence>
<comment type="caution">
    <text evidence="16">The sequence shown here is derived from an EMBL/GenBank/DDBJ whole genome shotgun (WGS) entry which is preliminary data.</text>
</comment>
<evidence type="ECO:0000256" key="3">
    <source>
        <dbReference type="ARBA" id="ARBA00022448"/>
    </source>
</evidence>
<organism evidence="16 17">
    <name type="scientific">Nocardioides agariphilus</name>
    <dbReference type="NCBI Taxonomy" id="433664"/>
    <lineage>
        <taxon>Bacteria</taxon>
        <taxon>Bacillati</taxon>
        <taxon>Actinomycetota</taxon>
        <taxon>Actinomycetes</taxon>
        <taxon>Propionibacteriales</taxon>
        <taxon>Nocardioidaceae</taxon>
        <taxon>Nocardioides</taxon>
    </lineage>
</organism>
<feature type="binding site" evidence="14">
    <location>
        <position position="46"/>
    </location>
    <ligand>
        <name>molybdate</name>
        <dbReference type="ChEBI" id="CHEBI:36264"/>
    </ligand>
</feature>
<protein>
    <recommendedName>
        <fullName evidence="12">Molybdate-binding protein ModA</fullName>
    </recommendedName>
    <alternativeName>
        <fullName evidence="13">Molybdate/tungstate-binding protein ModA</fullName>
    </alternativeName>
</protein>
<keyword evidence="17" id="KW-1185">Reference proteome</keyword>
<proteinExistence type="inferred from homology"/>
<evidence type="ECO:0000256" key="6">
    <source>
        <dbReference type="ARBA" id="ARBA00022723"/>
    </source>
</evidence>
<dbReference type="SUPFAM" id="SSF53850">
    <property type="entry name" value="Periplasmic binding protein-like II"/>
    <property type="match status" value="1"/>
</dbReference>
<dbReference type="Pfam" id="PF13531">
    <property type="entry name" value="SBP_bac_11"/>
    <property type="match status" value="1"/>
</dbReference>
<reference evidence="16" key="1">
    <citation type="submission" date="2020-11" db="EMBL/GenBank/DDBJ databases">
        <title>Nocardioides cynanchi sp. nov., isolated from soil of rhizosphere of Cynanchum wilfordii.</title>
        <authorList>
            <person name="Lee J.-S."/>
            <person name="Suh M.K."/>
            <person name="Kim J.-S."/>
        </authorList>
    </citation>
    <scope>NUCLEOTIDE SEQUENCE</scope>
    <source>
        <strain evidence="16">KCTC 19276</strain>
    </source>
</reference>
<feature type="chain" id="PRO_5039633340" description="Molybdate-binding protein ModA" evidence="15">
    <location>
        <begin position="24"/>
        <end position="269"/>
    </location>
</feature>
<dbReference type="NCBIfam" id="TIGR01256">
    <property type="entry name" value="modA"/>
    <property type="match status" value="1"/>
</dbReference>
<dbReference type="Proteomes" id="UP000660668">
    <property type="component" value="Unassembled WGS sequence"/>
</dbReference>
<dbReference type="Gene3D" id="3.40.190.10">
    <property type="entry name" value="Periplasmic binding protein-like II"/>
    <property type="match status" value="2"/>
</dbReference>
<comment type="function">
    <text evidence="10">Involved in the transport of molybdenum into the cell. Part of the binding-protein-dependent transport system ModABCD.</text>
</comment>
<evidence type="ECO:0000256" key="9">
    <source>
        <dbReference type="ARBA" id="ARBA00023245"/>
    </source>
</evidence>
<comment type="similarity">
    <text evidence="2">Belongs to the bacterial solute-binding protein ModA family.</text>
</comment>
<evidence type="ECO:0000256" key="7">
    <source>
        <dbReference type="ARBA" id="ARBA00022729"/>
    </source>
</evidence>
<dbReference type="PIRSF" id="PIRSF004846">
    <property type="entry name" value="ModA"/>
    <property type="match status" value="1"/>
</dbReference>
<dbReference type="GO" id="GO:0005886">
    <property type="term" value="C:plasma membrane"/>
    <property type="evidence" value="ECO:0007669"/>
    <property type="project" value="UniProtKB-SubCell"/>
</dbReference>
<keyword evidence="3" id="KW-0813">Transport</keyword>
<feature type="binding site" evidence="14">
    <location>
        <position position="177"/>
    </location>
    <ligand>
        <name>molybdate</name>
        <dbReference type="ChEBI" id="CHEBI:36264"/>
    </ligand>
</feature>
<feature type="signal peptide" evidence="15">
    <location>
        <begin position="1"/>
        <end position="23"/>
    </location>
</feature>
<evidence type="ECO:0000256" key="13">
    <source>
        <dbReference type="ARBA" id="ARBA00078141"/>
    </source>
</evidence>
<evidence type="ECO:0000313" key="17">
    <source>
        <dbReference type="Proteomes" id="UP000660668"/>
    </source>
</evidence>
<dbReference type="PANTHER" id="PTHR30632:SF0">
    <property type="entry name" value="SULFATE-BINDING PROTEIN"/>
    <property type="match status" value="1"/>
</dbReference>
<feature type="binding site" evidence="14">
    <location>
        <position position="195"/>
    </location>
    <ligand>
        <name>molybdate</name>
        <dbReference type="ChEBI" id="CHEBI:36264"/>
    </ligand>
</feature>